<gene>
    <name evidence="1" type="ORF">LCGC14_1770110</name>
</gene>
<evidence type="ECO:0008006" key="2">
    <source>
        <dbReference type="Google" id="ProtNLM"/>
    </source>
</evidence>
<organism evidence="1">
    <name type="scientific">marine sediment metagenome</name>
    <dbReference type="NCBI Taxonomy" id="412755"/>
    <lineage>
        <taxon>unclassified sequences</taxon>
        <taxon>metagenomes</taxon>
        <taxon>ecological metagenomes</taxon>
    </lineage>
</organism>
<dbReference type="InterPro" id="IPR012337">
    <property type="entry name" value="RNaseH-like_sf"/>
</dbReference>
<dbReference type="InterPro" id="IPR036397">
    <property type="entry name" value="RNaseH_sf"/>
</dbReference>
<dbReference type="GO" id="GO:0003676">
    <property type="term" value="F:nucleic acid binding"/>
    <property type="evidence" value="ECO:0007669"/>
    <property type="project" value="InterPro"/>
</dbReference>
<dbReference type="EMBL" id="LAZR01016585">
    <property type="protein sequence ID" value="KKM03870.1"/>
    <property type="molecule type" value="Genomic_DNA"/>
</dbReference>
<comment type="caution">
    <text evidence="1">The sequence shown here is derived from an EMBL/GenBank/DDBJ whole genome shotgun (WGS) entry which is preliminary data.</text>
</comment>
<evidence type="ECO:0000313" key="1">
    <source>
        <dbReference type="EMBL" id="KKM03870.1"/>
    </source>
</evidence>
<dbReference type="Gene3D" id="3.30.420.10">
    <property type="entry name" value="Ribonuclease H-like superfamily/Ribonuclease H"/>
    <property type="match status" value="1"/>
</dbReference>
<dbReference type="SUPFAM" id="SSF53098">
    <property type="entry name" value="Ribonuclease H-like"/>
    <property type="match status" value="1"/>
</dbReference>
<name>A0A0F9GYK7_9ZZZZ</name>
<proteinExistence type="predicted"/>
<dbReference type="AlphaFoldDB" id="A0A0F9GYK7"/>
<reference evidence="1" key="1">
    <citation type="journal article" date="2015" name="Nature">
        <title>Complex archaea that bridge the gap between prokaryotes and eukaryotes.</title>
        <authorList>
            <person name="Spang A."/>
            <person name="Saw J.H."/>
            <person name="Jorgensen S.L."/>
            <person name="Zaremba-Niedzwiedzka K."/>
            <person name="Martijn J."/>
            <person name="Lind A.E."/>
            <person name="van Eijk R."/>
            <person name="Schleper C."/>
            <person name="Guy L."/>
            <person name="Ettema T.J."/>
        </authorList>
    </citation>
    <scope>NUCLEOTIDE SEQUENCE</scope>
</reference>
<sequence>MILALDLGTKMGYAVGNGKNVLASGMMDFTPRRFDSGGMRFLRFRRFLIEMVQEHGVTEIYFEEVVSHAATIAAHVFGGFLAHLQVFCDETKCPYQGIPVGTLKKFATGKGNAGKPMMIAAAQEKGWMALDNNSDDEADALWVLDYAVRVLKALQ</sequence>
<accession>A0A0F9GYK7</accession>
<protein>
    <recommendedName>
        <fullName evidence="2">Holliday junction resolvase RuvC</fullName>
    </recommendedName>
</protein>